<organism evidence="2 3">
    <name type="scientific">Paragonimus westermani</name>
    <dbReference type="NCBI Taxonomy" id="34504"/>
    <lineage>
        <taxon>Eukaryota</taxon>
        <taxon>Metazoa</taxon>
        <taxon>Spiralia</taxon>
        <taxon>Lophotrochozoa</taxon>
        <taxon>Platyhelminthes</taxon>
        <taxon>Trematoda</taxon>
        <taxon>Digenea</taxon>
        <taxon>Plagiorchiida</taxon>
        <taxon>Troglotremata</taxon>
        <taxon>Troglotrematidae</taxon>
        <taxon>Paragonimus</taxon>
    </lineage>
</organism>
<name>A0A8T0DJR3_9TREM</name>
<keyword evidence="3" id="KW-1185">Reference proteome</keyword>
<reference evidence="2 3" key="1">
    <citation type="submission" date="2019-07" db="EMBL/GenBank/DDBJ databases">
        <title>Annotation for the trematode Paragonimus westermani.</title>
        <authorList>
            <person name="Choi Y.-J."/>
        </authorList>
    </citation>
    <scope>NUCLEOTIDE SEQUENCE [LARGE SCALE GENOMIC DNA]</scope>
    <source>
        <strain evidence="2">180907_Pwestermani</strain>
    </source>
</reference>
<evidence type="ECO:0000313" key="2">
    <source>
        <dbReference type="EMBL" id="KAF8567890.1"/>
    </source>
</evidence>
<dbReference type="EMBL" id="JTDF01003330">
    <property type="protein sequence ID" value="KAF8567890.1"/>
    <property type="molecule type" value="Genomic_DNA"/>
</dbReference>
<evidence type="ECO:0000313" key="3">
    <source>
        <dbReference type="Proteomes" id="UP000699462"/>
    </source>
</evidence>
<proteinExistence type="predicted"/>
<accession>A0A8T0DJR3</accession>
<dbReference type="OrthoDB" id="10454069at2759"/>
<comment type="caution">
    <text evidence="2">The sequence shown here is derived from an EMBL/GenBank/DDBJ whole genome shotgun (WGS) entry which is preliminary data.</text>
</comment>
<evidence type="ECO:0000256" key="1">
    <source>
        <dbReference type="SAM" id="MobiDB-lite"/>
    </source>
</evidence>
<feature type="region of interest" description="Disordered" evidence="1">
    <location>
        <begin position="20"/>
        <end position="40"/>
    </location>
</feature>
<dbReference type="Proteomes" id="UP000699462">
    <property type="component" value="Unassembled WGS sequence"/>
</dbReference>
<gene>
    <name evidence="2" type="ORF">P879_04133</name>
</gene>
<sequence>MSERQFHLQILKHLQAWTGKTAGPQARTKKPAHTPSTSATTGHYFERSCLVDPAHAFMGRMWQFLIQSYNTDDQSIRVQIRSTSCGLPLVICGCRKHF</sequence>
<protein>
    <submittedName>
        <fullName evidence="2">Uncharacterized protein</fullName>
    </submittedName>
</protein>
<dbReference type="AlphaFoldDB" id="A0A8T0DJR3"/>